<accession>A0A2M8EWN2</accession>
<keyword evidence="3" id="KW-0520">NAD</keyword>
<dbReference type="AlphaFoldDB" id="A0A2M8EWN2"/>
<sequence>MQNTIAFFEVQPWEKKILKNAFPEALFYEEQLTAETVKLSKDADIISVFIYSTITAELCAKLPHVRFIATRSTGFDHIDVPYCTQHNILVSNVPEYGSNTVAEHTFALILSLSRKIYQSVNQAKQLNFDHAQIRGTDLNGKTLGIIGLGKIGLNVLRIANGFGMNVIVSTHSKDILLQESYDFEYVTIDELVESSDFISLHLPLTKETKHIINNDRINKMKMGTFLINTARGGLVDTKALIAGINSGKLAGVALDVLEEEKEMSEEAEILTPEFRKEADMETLVINHYLMANPKVLITPHNAFNSVEALKRIDNTTVENIRAFIDNSPINTVNK</sequence>
<name>A0A2M8EWN2_9BACT</name>
<dbReference type="PANTHER" id="PTHR43026:SF1">
    <property type="entry name" value="2-HYDROXYACID DEHYDROGENASE HOMOLOG 1-RELATED"/>
    <property type="match status" value="1"/>
</dbReference>
<organism evidence="7 8">
    <name type="scientific">Candidatus Roizmanbacteria bacterium CG_4_9_14_0_2_um_filter_39_13</name>
    <dbReference type="NCBI Taxonomy" id="1974839"/>
    <lineage>
        <taxon>Bacteria</taxon>
        <taxon>Candidatus Roizmaniibacteriota</taxon>
    </lineage>
</organism>
<dbReference type="PROSITE" id="PS00671">
    <property type="entry name" value="D_2_HYDROXYACID_DH_3"/>
    <property type="match status" value="1"/>
</dbReference>
<dbReference type="InterPro" id="IPR006139">
    <property type="entry name" value="D-isomer_2_OHA_DH_cat_dom"/>
</dbReference>
<dbReference type="InterPro" id="IPR058205">
    <property type="entry name" value="D-LDH-like"/>
</dbReference>
<evidence type="ECO:0000256" key="3">
    <source>
        <dbReference type="ARBA" id="ARBA00023027"/>
    </source>
</evidence>
<dbReference type="PROSITE" id="PS00670">
    <property type="entry name" value="D_2_HYDROXYACID_DH_2"/>
    <property type="match status" value="1"/>
</dbReference>
<evidence type="ECO:0000256" key="4">
    <source>
        <dbReference type="RuleBase" id="RU003719"/>
    </source>
</evidence>
<dbReference type="InterPro" id="IPR029753">
    <property type="entry name" value="D-isomer_DH_CS"/>
</dbReference>
<comment type="similarity">
    <text evidence="1 4">Belongs to the D-isomer specific 2-hydroxyacid dehydrogenase family.</text>
</comment>
<evidence type="ECO:0000256" key="2">
    <source>
        <dbReference type="ARBA" id="ARBA00023002"/>
    </source>
</evidence>
<dbReference type="Proteomes" id="UP000231383">
    <property type="component" value="Unassembled WGS sequence"/>
</dbReference>
<dbReference type="GO" id="GO:0008720">
    <property type="term" value="F:D-lactate dehydrogenase (NAD+) activity"/>
    <property type="evidence" value="ECO:0007669"/>
    <property type="project" value="TreeGrafter"/>
</dbReference>
<evidence type="ECO:0000313" key="8">
    <source>
        <dbReference type="Proteomes" id="UP000231383"/>
    </source>
</evidence>
<dbReference type="GO" id="GO:0051287">
    <property type="term" value="F:NAD binding"/>
    <property type="evidence" value="ECO:0007669"/>
    <property type="project" value="InterPro"/>
</dbReference>
<reference evidence="8" key="1">
    <citation type="submission" date="2017-09" db="EMBL/GenBank/DDBJ databases">
        <title>Depth-based differentiation of microbial function through sediment-hosted aquifers and enrichment of novel symbionts in the deep terrestrial subsurface.</title>
        <authorList>
            <person name="Probst A.J."/>
            <person name="Ladd B."/>
            <person name="Jarett J.K."/>
            <person name="Geller-Mcgrath D.E."/>
            <person name="Sieber C.M.K."/>
            <person name="Emerson J.B."/>
            <person name="Anantharaman K."/>
            <person name="Thomas B.C."/>
            <person name="Malmstrom R."/>
            <person name="Stieglmeier M."/>
            <person name="Klingl A."/>
            <person name="Woyke T."/>
            <person name="Ryan C.M."/>
            <person name="Banfield J.F."/>
        </authorList>
    </citation>
    <scope>NUCLEOTIDE SEQUENCE [LARGE SCALE GENOMIC DNA]</scope>
</reference>
<dbReference type="Gene3D" id="3.40.50.720">
    <property type="entry name" value="NAD(P)-binding Rossmann-like Domain"/>
    <property type="match status" value="2"/>
</dbReference>
<evidence type="ECO:0000256" key="1">
    <source>
        <dbReference type="ARBA" id="ARBA00005854"/>
    </source>
</evidence>
<gene>
    <name evidence="7" type="ORF">CO051_06555</name>
</gene>
<dbReference type="EMBL" id="PFSC01000170">
    <property type="protein sequence ID" value="PJC30271.1"/>
    <property type="molecule type" value="Genomic_DNA"/>
</dbReference>
<dbReference type="SUPFAM" id="SSF52283">
    <property type="entry name" value="Formate/glycerate dehydrogenase catalytic domain-like"/>
    <property type="match status" value="1"/>
</dbReference>
<protein>
    <submittedName>
        <fullName evidence="7">Hydroxyacid dehydrogenase</fullName>
    </submittedName>
</protein>
<feature type="domain" description="D-isomer specific 2-hydroxyacid dehydrogenase catalytic" evidence="5">
    <location>
        <begin position="6"/>
        <end position="333"/>
    </location>
</feature>
<dbReference type="InterPro" id="IPR036291">
    <property type="entry name" value="NAD(P)-bd_dom_sf"/>
</dbReference>
<dbReference type="Pfam" id="PF02826">
    <property type="entry name" value="2-Hacid_dh_C"/>
    <property type="match status" value="1"/>
</dbReference>
<evidence type="ECO:0000259" key="6">
    <source>
        <dbReference type="Pfam" id="PF02826"/>
    </source>
</evidence>
<evidence type="ECO:0000259" key="5">
    <source>
        <dbReference type="Pfam" id="PF00389"/>
    </source>
</evidence>
<feature type="domain" description="D-isomer specific 2-hydroxyacid dehydrogenase NAD-binding" evidence="6">
    <location>
        <begin position="106"/>
        <end position="302"/>
    </location>
</feature>
<evidence type="ECO:0000313" key="7">
    <source>
        <dbReference type="EMBL" id="PJC30271.1"/>
    </source>
</evidence>
<dbReference type="Pfam" id="PF00389">
    <property type="entry name" value="2-Hacid_dh"/>
    <property type="match status" value="1"/>
</dbReference>
<comment type="caution">
    <text evidence="7">The sequence shown here is derived from an EMBL/GenBank/DDBJ whole genome shotgun (WGS) entry which is preliminary data.</text>
</comment>
<dbReference type="PANTHER" id="PTHR43026">
    <property type="entry name" value="2-HYDROXYACID DEHYDROGENASE HOMOLOG 1-RELATED"/>
    <property type="match status" value="1"/>
</dbReference>
<dbReference type="InterPro" id="IPR006140">
    <property type="entry name" value="D-isomer_DH_NAD-bd"/>
</dbReference>
<dbReference type="SUPFAM" id="SSF51735">
    <property type="entry name" value="NAD(P)-binding Rossmann-fold domains"/>
    <property type="match status" value="1"/>
</dbReference>
<keyword evidence="2 4" id="KW-0560">Oxidoreductase</keyword>
<proteinExistence type="inferred from homology"/>